<reference evidence="2" key="1">
    <citation type="journal article" date="2021" name="PeerJ">
        <title>Extensive microbial diversity within the chicken gut microbiome revealed by metagenomics and culture.</title>
        <authorList>
            <person name="Gilroy R."/>
            <person name="Ravi A."/>
            <person name="Getino M."/>
            <person name="Pursley I."/>
            <person name="Horton D.L."/>
            <person name="Alikhan N.F."/>
            <person name="Baker D."/>
            <person name="Gharbi K."/>
            <person name="Hall N."/>
            <person name="Watson M."/>
            <person name="Adriaenssens E.M."/>
            <person name="Foster-Nyarko E."/>
            <person name="Jarju S."/>
            <person name="Secka A."/>
            <person name="Antonio M."/>
            <person name="Oren A."/>
            <person name="Chaudhuri R.R."/>
            <person name="La Ragione R."/>
            <person name="Hildebrand F."/>
            <person name="Pallen M.J."/>
        </authorList>
    </citation>
    <scope>NUCLEOTIDE SEQUENCE</scope>
    <source>
        <strain evidence="2">CHK188-4685</strain>
    </source>
</reference>
<reference evidence="2" key="2">
    <citation type="submission" date="2021-04" db="EMBL/GenBank/DDBJ databases">
        <authorList>
            <person name="Gilroy R."/>
        </authorList>
    </citation>
    <scope>NUCLEOTIDE SEQUENCE</scope>
    <source>
        <strain evidence="2">CHK188-4685</strain>
    </source>
</reference>
<name>A0A9D2L9W0_9FIRM</name>
<accession>A0A9D2L9W0</accession>
<proteinExistence type="predicted"/>
<dbReference type="AlphaFoldDB" id="A0A9D2L9W0"/>
<feature type="domain" description="Gfo/Idh/MocA-like oxidoreductase N-terminal" evidence="1">
    <location>
        <begin position="5"/>
        <end position="120"/>
    </location>
</feature>
<dbReference type="Pfam" id="PF01408">
    <property type="entry name" value="GFO_IDH_MocA"/>
    <property type="match status" value="1"/>
</dbReference>
<comment type="caution">
    <text evidence="2">The sequence shown here is derived from an EMBL/GenBank/DDBJ whole genome shotgun (WGS) entry which is preliminary data.</text>
</comment>
<dbReference type="Proteomes" id="UP000886804">
    <property type="component" value="Unassembled WGS sequence"/>
</dbReference>
<evidence type="ECO:0000259" key="1">
    <source>
        <dbReference type="Pfam" id="PF01408"/>
    </source>
</evidence>
<dbReference type="InterPro" id="IPR000683">
    <property type="entry name" value="Gfo/Idh/MocA-like_OxRdtase_N"/>
</dbReference>
<sequence length="137" mass="14936">MMECVRFAVAGCGFIGGLHARVIQSIPGAKVTAAMDVEAEKAEKLAKAYGCAWYTDANDMLADPNVDAVAICLPSGLHQELTIQAARAGKHVICEKPMDIRLDSARAMIKACRENRVRLGIIMQHRFDEPVQLLKKA</sequence>
<dbReference type="PANTHER" id="PTHR43377:SF1">
    <property type="entry name" value="BILIVERDIN REDUCTASE A"/>
    <property type="match status" value="1"/>
</dbReference>
<dbReference type="InterPro" id="IPR036291">
    <property type="entry name" value="NAD(P)-bd_dom_sf"/>
</dbReference>
<feature type="non-terminal residue" evidence="2">
    <location>
        <position position="137"/>
    </location>
</feature>
<dbReference type="Gene3D" id="3.40.50.720">
    <property type="entry name" value="NAD(P)-binding Rossmann-like Domain"/>
    <property type="match status" value="1"/>
</dbReference>
<dbReference type="EMBL" id="DWYS01000150">
    <property type="protein sequence ID" value="HJB08702.1"/>
    <property type="molecule type" value="Genomic_DNA"/>
</dbReference>
<protein>
    <submittedName>
        <fullName evidence="2">Gfo/Idh/MocA family oxidoreductase</fullName>
    </submittedName>
</protein>
<evidence type="ECO:0000313" key="2">
    <source>
        <dbReference type="EMBL" id="HJB08702.1"/>
    </source>
</evidence>
<gene>
    <name evidence="2" type="ORF">H9716_12705</name>
</gene>
<dbReference type="InterPro" id="IPR051450">
    <property type="entry name" value="Gfo/Idh/MocA_Oxidoreductases"/>
</dbReference>
<organism evidence="2 3">
    <name type="scientific">Candidatus Enterocloster faecavium</name>
    <dbReference type="NCBI Taxonomy" id="2838560"/>
    <lineage>
        <taxon>Bacteria</taxon>
        <taxon>Bacillati</taxon>
        <taxon>Bacillota</taxon>
        <taxon>Clostridia</taxon>
        <taxon>Lachnospirales</taxon>
        <taxon>Lachnospiraceae</taxon>
        <taxon>Enterocloster</taxon>
    </lineage>
</organism>
<dbReference type="SUPFAM" id="SSF51735">
    <property type="entry name" value="NAD(P)-binding Rossmann-fold domains"/>
    <property type="match status" value="1"/>
</dbReference>
<evidence type="ECO:0000313" key="3">
    <source>
        <dbReference type="Proteomes" id="UP000886804"/>
    </source>
</evidence>
<dbReference type="PANTHER" id="PTHR43377">
    <property type="entry name" value="BILIVERDIN REDUCTASE A"/>
    <property type="match status" value="1"/>
</dbReference>
<dbReference type="GO" id="GO:0000166">
    <property type="term" value="F:nucleotide binding"/>
    <property type="evidence" value="ECO:0007669"/>
    <property type="project" value="InterPro"/>
</dbReference>